<name>A0A7Z7QN53_STASC</name>
<sequence length="416" mass="46789">MHKFLATFQITYQKKLRSRSFITTTVIMILLIIGLANVDKIIKLFDGGEDRIAIVTQDKNLYQQVKKQYSIVNEDTKFEHVSEKQAKQKLKKEDIDQAFIINETKTHELNGTILSHDTPSDKDKSTLQSVLTQLQVQKVAQDLGLQGQDLQKLQAHSNVKSQIVQKEGQADQNLSSEEEGFSKAIVMAGTFLMFFITINYAQQIAMEVATEKTSRVSEMIITSVSPVHHILAKILAVLAVAFTQVLALFITVVACYFIFDLKHTFDSISVEFTPHIVRLIIFGLIFLILGIFSYVILAAILGNLTSRIEDMAQSLMPMTLLIMGAFYSGYFGALNPDNLFIKITSYVPFFSPFVTFSRLSLSNVSTIEGIIAVIIHIVLIIVLFIIAAKTYKNSVLSFEKGWVNVLKRAFQRQNQS</sequence>
<dbReference type="EMBL" id="LR962863">
    <property type="protein sequence ID" value="CAD7358969.1"/>
    <property type="molecule type" value="Genomic_DNA"/>
</dbReference>
<dbReference type="RefSeq" id="WP_016426256.1">
    <property type="nucleotide sequence ID" value="NZ_CABKRV010000002.1"/>
</dbReference>
<feature type="domain" description="ABC-2 type transporter transmembrane" evidence="7">
    <location>
        <begin position="19"/>
        <end position="388"/>
    </location>
</feature>
<feature type="transmembrane region" description="Helical" evidence="6">
    <location>
        <begin position="230"/>
        <end position="259"/>
    </location>
</feature>
<dbReference type="EMBL" id="UHEF01000001">
    <property type="protein sequence ID" value="SUM87257.1"/>
    <property type="molecule type" value="Genomic_DNA"/>
</dbReference>
<keyword evidence="12" id="KW-1185">Reference proteome</keyword>
<keyword evidence="2" id="KW-1003">Cell membrane</keyword>
<accession>A0A7Z7QN53</accession>
<feature type="transmembrane region" description="Helical" evidence="6">
    <location>
        <begin position="21"/>
        <end position="38"/>
    </location>
</feature>
<evidence type="ECO:0000313" key="10">
    <source>
        <dbReference type="EMBL" id="SUM87257.1"/>
    </source>
</evidence>
<dbReference type="Proteomes" id="UP000264146">
    <property type="component" value="Chromosome"/>
</dbReference>
<evidence type="ECO:0000256" key="1">
    <source>
        <dbReference type="ARBA" id="ARBA00004651"/>
    </source>
</evidence>
<evidence type="ECO:0000256" key="6">
    <source>
        <dbReference type="SAM" id="Phobius"/>
    </source>
</evidence>
<feature type="transmembrane region" description="Helical" evidence="6">
    <location>
        <begin position="314"/>
        <end position="333"/>
    </location>
</feature>
<evidence type="ECO:0000313" key="11">
    <source>
        <dbReference type="Proteomes" id="UP000264146"/>
    </source>
</evidence>
<feature type="transmembrane region" description="Helical" evidence="6">
    <location>
        <begin position="339"/>
        <end position="357"/>
    </location>
</feature>
<evidence type="ECO:0000313" key="12">
    <source>
        <dbReference type="Proteomes" id="UP000572988"/>
    </source>
</evidence>
<dbReference type="Proteomes" id="UP000572988">
    <property type="component" value="Unassembled WGS sequence"/>
</dbReference>
<feature type="transmembrane region" description="Helical" evidence="6">
    <location>
        <begin position="279"/>
        <end position="302"/>
    </location>
</feature>
<dbReference type="InterPro" id="IPR051449">
    <property type="entry name" value="ABC-2_transporter_component"/>
</dbReference>
<dbReference type="Pfam" id="PF12698">
    <property type="entry name" value="ABC2_membrane_3"/>
    <property type="match status" value="1"/>
</dbReference>
<dbReference type="GO" id="GO:0140359">
    <property type="term" value="F:ABC-type transporter activity"/>
    <property type="evidence" value="ECO:0007669"/>
    <property type="project" value="InterPro"/>
</dbReference>
<reference evidence="10" key="2">
    <citation type="submission" date="2018-06" db="EMBL/GenBank/DDBJ databases">
        <authorList>
            <consortium name="Pathogen Informatics"/>
            <person name="Doyle S."/>
        </authorList>
    </citation>
    <scope>NUCLEOTIDE SEQUENCE [LARGE SCALE GENOMIC DNA]</scope>
    <source>
        <strain evidence="10">NCTC12218</strain>
    </source>
</reference>
<dbReference type="PANTHER" id="PTHR30294:SF29">
    <property type="entry name" value="MULTIDRUG ABC TRANSPORTER PERMEASE YBHS-RELATED"/>
    <property type="match status" value="1"/>
</dbReference>
<reference evidence="9 12" key="1">
    <citation type="submission" date="2018-01" db="EMBL/GenBank/DDBJ databases">
        <title>Complete genome sequence of Staphylococcus Scheliferi isolated from human.</title>
        <authorList>
            <person name="Abouelkhair M.A."/>
            <person name="Bemis D.A."/>
            <person name="Kania S.A."/>
        </authorList>
    </citation>
    <scope>NUCLEOTIDE SEQUENCE [LARGE SCALE GENOMIC DNA]</scope>
    <source>
        <strain evidence="9 12">ATCC 43808</strain>
    </source>
</reference>
<dbReference type="GeneID" id="93789288"/>
<keyword evidence="4 6" id="KW-1133">Transmembrane helix</keyword>
<keyword evidence="5 6" id="KW-0472">Membrane</keyword>
<dbReference type="GO" id="GO:0005886">
    <property type="term" value="C:plasma membrane"/>
    <property type="evidence" value="ECO:0007669"/>
    <property type="project" value="UniProtKB-SubCell"/>
</dbReference>
<gene>
    <name evidence="10" type="primary">yhaP_1</name>
    <name evidence="9" type="ORF">C1O36_09650</name>
    <name evidence="10" type="ORF">NCTC12218_00555</name>
</gene>
<proteinExistence type="predicted"/>
<organism evidence="10">
    <name type="scientific">Staphylococcus schleiferi</name>
    <dbReference type="NCBI Taxonomy" id="1295"/>
    <lineage>
        <taxon>Bacteria</taxon>
        <taxon>Bacillati</taxon>
        <taxon>Bacillota</taxon>
        <taxon>Bacilli</taxon>
        <taxon>Bacillales</taxon>
        <taxon>Staphylococcaceae</taxon>
        <taxon>Staphylococcus</taxon>
    </lineage>
</organism>
<dbReference type="AlphaFoldDB" id="A0A7Z7QN53"/>
<reference evidence="8 11" key="3">
    <citation type="submission" date="2020-11" db="EMBL/GenBank/DDBJ databases">
        <authorList>
            <consortium name="Pathogen Informatics"/>
        </authorList>
    </citation>
    <scope>NUCLEOTIDE SEQUENCE [LARGE SCALE GENOMIC DNA]</scope>
    <source>
        <strain evidence="8 11">NCTC12218</strain>
    </source>
</reference>
<evidence type="ECO:0000256" key="5">
    <source>
        <dbReference type="ARBA" id="ARBA00023136"/>
    </source>
</evidence>
<dbReference type="EMBL" id="POVK01000034">
    <property type="protein sequence ID" value="NHA34735.1"/>
    <property type="molecule type" value="Genomic_DNA"/>
</dbReference>
<evidence type="ECO:0000259" key="7">
    <source>
        <dbReference type="Pfam" id="PF12698"/>
    </source>
</evidence>
<feature type="transmembrane region" description="Helical" evidence="6">
    <location>
        <begin position="369"/>
        <end position="388"/>
    </location>
</feature>
<dbReference type="PANTHER" id="PTHR30294">
    <property type="entry name" value="MEMBRANE COMPONENT OF ABC TRANSPORTER YHHJ-RELATED"/>
    <property type="match status" value="1"/>
</dbReference>
<keyword evidence="3 6" id="KW-0812">Transmembrane</keyword>
<comment type="subcellular location">
    <subcellularLocation>
        <location evidence="1">Cell membrane</location>
        <topology evidence="1">Multi-pass membrane protein</topology>
    </subcellularLocation>
</comment>
<evidence type="ECO:0000256" key="4">
    <source>
        <dbReference type="ARBA" id="ARBA00022989"/>
    </source>
</evidence>
<evidence type="ECO:0000313" key="8">
    <source>
        <dbReference type="EMBL" id="CAD7358969.1"/>
    </source>
</evidence>
<evidence type="ECO:0000313" key="9">
    <source>
        <dbReference type="EMBL" id="NHA34735.1"/>
    </source>
</evidence>
<protein>
    <submittedName>
        <fullName evidence="9">ABC transporter permease</fullName>
    </submittedName>
    <submittedName>
        <fullName evidence="10">ABC-type Na+ efflux pump permease component</fullName>
    </submittedName>
</protein>
<evidence type="ECO:0000256" key="3">
    <source>
        <dbReference type="ARBA" id="ARBA00022692"/>
    </source>
</evidence>
<evidence type="ECO:0000256" key="2">
    <source>
        <dbReference type="ARBA" id="ARBA00022475"/>
    </source>
</evidence>
<dbReference type="InterPro" id="IPR013525">
    <property type="entry name" value="ABC2_TM"/>
</dbReference>